<sequence>MSDFNPDFIFEQIEQGNHLPEDVYVQILEKLREILMSESNCLELFSPITIAGDVHGQLFDVLSLFDKSGNPDKDPEISYLFLGDYVDRGYYSLETFAYLATLKIKHPHRIFLLRGNHELRQVNNNYGFYSNCVQTYGHSGIWEMANSVFDYLPICAYIRDCDTFCVHGGLSPKLSFIDELVPLKRNYEIESNDNIVSDILWSDPEEKVHCWKASPRGAGFLFGEEQVDKFMQLNRIKLIARSHQLAMDGFQYFFYQKLVTVWSAPNYEYRMGNKSTVMKIDSESFPDNIFVEFPVHPSTKTIVPDVSPYFL</sequence>
<dbReference type="EMBL" id="MLAK01001137">
    <property type="protein sequence ID" value="OHS97093.1"/>
    <property type="molecule type" value="Genomic_DNA"/>
</dbReference>
<keyword evidence="2 4" id="KW-0378">Hydrolase</keyword>
<feature type="domain" description="Serine/threonine specific protein phosphatases" evidence="5">
    <location>
        <begin position="113"/>
        <end position="118"/>
    </location>
</feature>
<comment type="similarity">
    <text evidence="4">Belongs to the PPP phosphatase family.</text>
</comment>
<proteinExistence type="inferred from homology"/>
<evidence type="ECO:0000256" key="1">
    <source>
        <dbReference type="ARBA" id="ARBA00022723"/>
    </source>
</evidence>
<dbReference type="InterPro" id="IPR004843">
    <property type="entry name" value="Calcineurin-like_PHP"/>
</dbReference>
<keyword evidence="7" id="KW-1185">Reference proteome</keyword>
<evidence type="ECO:0000313" key="7">
    <source>
        <dbReference type="Proteomes" id="UP000179807"/>
    </source>
</evidence>
<dbReference type="Gene3D" id="3.60.21.10">
    <property type="match status" value="1"/>
</dbReference>
<dbReference type="SUPFAM" id="SSF56300">
    <property type="entry name" value="Metallo-dependent phosphatases"/>
    <property type="match status" value="1"/>
</dbReference>
<evidence type="ECO:0000256" key="2">
    <source>
        <dbReference type="ARBA" id="ARBA00022801"/>
    </source>
</evidence>
<protein>
    <recommendedName>
        <fullName evidence="4">Serine/threonine-protein phosphatase</fullName>
        <ecNumber evidence="4">3.1.3.16</ecNumber>
    </recommendedName>
</protein>
<dbReference type="InterPro" id="IPR029052">
    <property type="entry name" value="Metallo-depent_PP-like"/>
</dbReference>
<dbReference type="AlphaFoldDB" id="A0A1J4JHW5"/>
<name>A0A1J4JHW5_9EUKA</name>
<gene>
    <name evidence="6" type="primary">PPH3</name>
    <name evidence="6" type="ORF">TRFO_09656</name>
</gene>
<dbReference type="Proteomes" id="UP000179807">
    <property type="component" value="Unassembled WGS sequence"/>
</dbReference>
<dbReference type="InterPro" id="IPR006186">
    <property type="entry name" value="Ser/Thr-sp_prot-phosphatase"/>
</dbReference>
<evidence type="ECO:0000313" key="6">
    <source>
        <dbReference type="EMBL" id="OHS97093.1"/>
    </source>
</evidence>
<dbReference type="Pfam" id="PF00149">
    <property type="entry name" value="Metallophos"/>
    <property type="match status" value="1"/>
</dbReference>
<dbReference type="PANTHER" id="PTHR45619">
    <property type="entry name" value="SERINE/THREONINE-PROTEIN PHOSPHATASE PP2A-RELATED"/>
    <property type="match status" value="1"/>
</dbReference>
<dbReference type="OrthoDB" id="1930084at2759"/>
<accession>A0A1J4JHW5</accession>
<dbReference type="PROSITE" id="PS00125">
    <property type="entry name" value="SER_THR_PHOSPHATASE"/>
    <property type="match status" value="1"/>
</dbReference>
<dbReference type="GO" id="GO:0046872">
    <property type="term" value="F:metal ion binding"/>
    <property type="evidence" value="ECO:0007669"/>
    <property type="project" value="UniProtKB-KW"/>
</dbReference>
<organism evidence="6 7">
    <name type="scientific">Tritrichomonas foetus</name>
    <dbReference type="NCBI Taxonomy" id="1144522"/>
    <lineage>
        <taxon>Eukaryota</taxon>
        <taxon>Metamonada</taxon>
        <taxon>Parabasalia</taxon>
        <taxon>Tritrichomonadida</taxon>
        <taxon>Tritrichomonadidae</taxon>
        <taxon>Tritrichomonas</taxon>
    </lineage>
</organism>
<keyword evidence="1" id="KW-0479">Metal-binding</keyword>
<dbReference type="InterPro" id="IPR047129">
    <property type="entry name" value="PPA2-like"/>
</dbReference>
<evidence type="ECO:0000259" key="5">
    <source>
        <dbReference type="PROSITE" id="PS00125"/>
    </source>
</evidence>
<comment type="catalytic activity">
    <reaction evidence="4">
        <text>O-phospho-L-threonyl-[protein] + H2O = L-threonyl-[protein] + phosphate</text>
        <dbReference type="Rhea" id="RHEA:47004"/>
        <dbReference type="Rhea" id="RHEA-COMP:11060"/>
        <dbReference type="Rhea" id="RHEA-COMP:11605"/>
        <dbReference type="ChEBI" id="CHEBI:15377"/>
        <dbReference type="ChEBI" id="CHEBI:30013"/>
        <dbReference type="ChEBI" id="CHEBI:43474"/>
        <dbReference type="ChEBI" id="CHEBI:61977"/>
        <dbReference type="EC" id="3.1.3.16"/>
    </reaction>
</comment>
<dbReference type="PRINTS" id="PR00114">
    <property type="entry name" value="STPHPHTASE"/>
</dbReference>
<dbReference type="EC" id="3.1.3.16" evidence="4"/>
<dbReference type="RefSeq" id="XP_068350230.1">
    <property type="nucleotide sequence ID" value="XM_068494977.1"/>
</dbReference>
<dbReference type="SMART" id="SM00156">
    <property type="entry name" value="PP2Ac"/>
    <property type="match status" value="1"/>
</dbReference>
<dbReference type="GO" id="GO:0004722">
    <property type="term" value="F:protein serine/threonine phosphatase activity"/>
    <property type="evidence" value="ECO:0007669"/>
    <property type="project" value="UniProtKB-EC"/>
</dbReference>
<reference evidence="6" key="1">
    <citation type="submission" date="2016-10" db="EMBL/GenBank/DDBJ databases">
        <authorList>
            <person name="Benchimol M."/>
            <person name="Almeida L.G."/>
            <person name="Vasconcelos A.T."/>
            <person name="Perreira-Neves A."/>
            <person name="Rosa I.A."/>
            <person name="Tasca T."/>
            <person name="Bogo M.R."/>
            <person name="de Souza W."/>
        </authorList>
    </citation>
    <scope>NUCLEOTIDE SEQUENCE [LARGE SCALE GENOMIC DNA]</scope>
    <source>
        <strain evidence="6">K</strain>
    </source>
</reference>
<dbReference type="GeneID" id="94829681"/>
<keyword evidence="3" id="KW-0464">Manganese</keyword>
<evidence type="ECO:0000256" key="3">
    <source>
        <dbReference type="ARBA" id="ARBA00023211"/>
    </source>
</evidence>
<comment type="caution">
    <text evidence="6">The sequence shown here is derived from an EMBL/GenBank/DDBJ whole genome shotgun (WGS) entry which is preliminary data.</text>
</comment>
<dbReference type="VEuPathDB" id="TrichDB:TRFO_09656"/>
<evidence type="ECO:0000256" key="4">
    <source>
        <dbReference type="RuleBase" id="RU004273"/>
    </source>
</evidence>